<reference evidence="2" key="1">
    <citation type="submission" date="2018-05" db="EMBL/GenBank/DDBJ databases">
        <authorList>
            <person name="Lanie J.A."/>
            <person name="Ng W.-L."/>
            <person name="Kazmierczak K.M."/>
            <person name="Andrzejewski T.M."/>
            <person name="Davidsen T.M."/>
            <person name="Wayne K.J."/>
            <person name="Tettelin H."/>
            <person name="Glass J.I."/>
            <person name="Rusch D."/>
            <person name="Podicherti R."/>
            <person name="Tsui H.-C.T."/>
            <person name="Winkler M.E."/>
        </authorList>
    </citation>
    <scope>NUCLEOTIDE SEQUENCE</scope>
</reference>
<proteinExistence type="predicted"/>
<dbReference type="Pfam" id="PF02350">
    <property type="entry name" value="Epimerase_2"/>
    <property type="match status" value="1"/>
</dbReference>
<dbReference type="InterPro" id="IPR003331">
    <property type="entry name" value="UDP_GlcNAc_Epimerase_2_dom"/>
</dbReference>
<feature type="domain" description="UDP-N-acetylglucosamine 2-epimerase" evidence="1">
    <location>
        <begin position="1"/>
        <end position="84"/>
    </location>
</feature>
<dbReference type="InterPro" id="IPR029767">
    <property type="entry name" value="WecB-like"/>
</dbReference>
<dbReference type="PANTHER" id="PTHR43174:SF1">
    <property type="entry name" value="UDP-N-ACETYLGLUCOSAMINE 2-EPIMERASE"/>
    <property type="match status" value="1"/>
</dbReference>
<dbReference type="PANTHER" id="PTHR43174">
    <property type="entry name" value="UDP-N-ACETYLGLUCOSAMINE 2-EPIMERASE"/>
    <property type="match status" value="1"/>
</dbReference>
<name>A0A382TWU5_9ZZZZ</name>
<organism evidence="2">
    <name type="scientific">marine metagenome</name>
    <dbReference type="NCBI Taxonomy" id="408172"/>
    <lineage>
        <taxon>unclassified sequences</taxon>
        <taxon>metagenomes</taxon>
        <taxon>ecological metagenomes</taxon>
    </lineage>
</organism>
<dbReference type="Gene3D" id="3.40.50.2000">
    <property type="entry name" value="Glycogen Phosphorylase B"/>
    <property type="match status" value="1"/>
</dbReference>
<dbReference type="SUPFAM" id="SSF53756">
    <property type="entry name" value="UDP-Glycosyltransferase/glycogen phosphorylase"/>
    <property type="match status" value="1"/>
</dbReference>
<dbReference type="EMBL" id="UINC01139384">
    <property type="protein sequence ID" value="SVD25898.1"/>
    <property type="molecule type" value="Genomic_DNA"/>
</dbReference>
<protein>
    <recommendedName>
        <fullName evidence="1">UDP-N-acetylglucosamine 2-epimerase domain-containing protein</fullName>
    </recommendedName>
</protein>
<dbReference type="AlphaFoldDB" id="A0A382TWU5"/>
<accession>A0A382TWU5</accession>
<evidence type="ECO:0000259" key="1">
    <source>
        <dbReference type="Pfam" id="PF02350"/>
    </source>
</evidence>
<gene>
    <name evidence="2" type="ORF">METZ01_LOCUS378752</name>
</gene>
<sequence length="90" mass="10000">KARLVITDSGGIQEETTYLGVQCITFRENTERPVTVDLGTNQLVGTDPRELLKTFNKIINGEIKKGTIPPKWDGNAGTRIVKIINEYLAK</sequence>
<evidence type="ECO:0000313" key="2">
    <source>
        <dbReference type="EMBL" id="SVD25898.1"/>
    </source>
</evidence>
<feature type="non-terminal residue" evidence="2">
    <location>
        <position position="1"/>
    </location>
</feature>